<gene>
    <name evidence="2" type="ORF">Pmani_022135</name>
</gene>
<feature type="compositionally biased region" description="Basic and acidic residues" evidence="1">
    <location>
        <begin position="24"/>
        <end position="49"/>
    </location>
</feature>
<evidence type="ECO:0000313" key="2">
    <source>
        <dbReference type="EMBL" id="KAK4306015.1"/>
    </source>
</evidence>
<dbReference type="AlphaFoldDB" id="A0AAE1PCC5"/>
<dbReference type="EMBL" id="JAWZYT010002197">
    <property type="protein sequence ID" value="KAK4306015.1"/>
    <property type="molecule type" value="Genomic_DNA"/>
</dbReference>
<sequence>MKQREEDKTELERDGRKEKKKRERQSGGREGKVKKESDGREEEKRDGGRGSKAKVGPPVRAAANPVWRGGASGGLVGHTRAPRTPAGGQAGSRTPTGHQQMQHVQDALKDMDRV</sequence>
<accession>A0AAE1PCC5</accession>
<feature type="compositionally biased region" description="Basic and acidic residues" evidence="1">
    <location>
        <begin position="1"/>
        <end position="17"/>
    </location>
</feature>
<name>A0AAE1PCC5_9EUCA</name>
<feature type="region of interest" description="Disordered" evidence="1">
    <location>
        <begin position="1"/>
        <end position="114"/>
    </location>
</feature>
<protein>
    <submittedName>
        <fullName evidence="2">Uncharacterized protein</fullName>
    </submittedName>
</protein>
<reference evidence="2" key="1">
    <citation type="submission" date="2023-11" db="EMBL/GenBank/DDBJ databases">
        <title>Genome assemblies of two species of porcelain crab, Petrolisthes cinctipes and Petrolisthes manimaculis (Anomura: Porcellanidae).</title>
        <authorList>
            <person name="Angst P."/>
        </authorList>
    </citation>
    <scope>NUCLEOTIDE SEQUENCE</scope>
    <source>
        <strain evidence="2">PB745_02</strain>
        <tissue evidence="2">Gill</tissue>
    </source>
</reference>
<dbReference type="Proteomes" id="UP001292094">
    <property type="component" value="Unassembled WGS sequence"/>
</dbReference>
<organism evidence="2 3">
    <name type="scientific">Petrolisthes manimaculis</name>
    <dbReference type="NCBI Taxonomy" id="1843537"/>
    <lineage>
        <taxon>Eukaryota</taxon>
        <taxon>Metazoa</taxon>
        <taxon>Ecdysozoa</taxon>
        <taxon>Arthropoda</taxon>
        <taxon>Crustacea</taxon>
        <taxon>Multicrustacea</taxon>
        <taxon>Malacostraca</taxon>
        <taxon>Eumalacostraca</taxon>
        <taxon>Eucarida</taxon>
        <taxon>Decapoda</taxon>
        <taxon>Pleocyemata</taxon>
        <taxon>Anomura</taxon>
        <taxon>Galatheoidea</taxon>
        <taxon>Porcellanidae</taxon>
        <taxon>Petrolisthes</taxon>
    </lineage>
</organism>
<feature type="compositionally biased region" description="Polar residues" evidence="1">
    <location>
        <begin position="91"/>
        <end position="103"/>
    </location>
</feature>
<proteinExistence type="predicted"/>
<evidence type="ECO:0000256" key="1">
    <source>
        <dbReference type="SAM" id="MobiDB-lite"/>
    </source>
</evidence>
<keyword evidence="3" id="KW-1185">Reference proteome</keyword>
<comment type="caution">
    <text evidence="2">The sequence shown here is derived from an EMBL/GenBank/DDBJ whole genome shotgun (WGS) entry which is preliminary data.</text>
</comment>
<evidence type="ECO:0000313" key="3">
    <source>
        <dbReference type="Proteomes" id="UP001292094"/>
    </source>
</evidence>